<organism evidence="1 2">
    <name type="scientific">Hyalomma asiaticum</name>
    <name type="common">Tick</name>
    <dbReference type="NCBI Taxonomy" id="266040"/>
    <lineage>
        <taxon>Eukaryota</taxon>
        <taxon>Metazoa</taxon>
        <taxon>Ecdysozoa</taxon>
        <taxon>Arthropoda</taxon>
        <taxon>Chelicerata</taxon>
        <taxon>Arachnida</taxon>
        <taxon>Acari</taxon>
        <taxon>Parasitiformes</taxon>
        <taxon>Ixodida</taxon>
        <taxon>Ixodoidea</taxon>
        <taxon>Ixodidae</taxon>
        <taxon>Hyalomminae</taxon>
        <taxon>Hyalomma</taxon>
    </lineage>
</organism>
<evidence type="ECO:0000313" key="2">
    <source>
        <dbReference type="Proteomes" id="UP000821845"/>
    </source>
</evidence>
<keyword evidence="2" id="KW-1185">Reference proteome</keyword>
<dbReference type="EMBL" id="CM023491">
    <property type="protein sequence ID" value="KAH6940745.1"/>
    <property type="molecule type" value="Genomic_DNA"/>
</dbReference>
<protein>
    <submittedName>
        <fullName evidence="1">Uncharacterized protein</fullName>
    </submittedName>
</protein>
<dbReference type="Proteomes" id="UP000821845">
    <property type="component" value="Chromosome 11"/>
</dbReference>
<evidence type="ECO:0000313" key="1">
    <source>
        <dbReference type="EMBL" id="KAH6940745.1"/>
    </source>
</evidence>
<reference evidence="1" key="1">
    <citation type="submission" date="2020-05" db="EMBL/GenBank/DDBJ databases">
        <title>Large-scale comparative analyses of tick genomes elucidate their genetic diversity and vector capacities.</title>
        <authorList>
            <person name="Jia N."/>
            <person name="Wang J."/>
            <person name="Shi W."/>
            <person name="Du L."/>
            <person name="Sun Y."/>
            <person name="Zhan W."/>
            <person name="Jiang J."/>
            <person name="Wang Q."/>
            <person name="Zhang B."/>
            <person name="Ji P."/>
            <person name="Sakyi L.B."/>
            <person name="Cui X."/>
            <person name="Yuan T."/>
            <person name="Jiang B."/>
            <person name="Yang W."/>
            <person name="Lam T.T.-Y."/>
            <person name="Chang Q."/>
            <person name="Ding S."/>
            <person name="Wang X."/>
            <person name="Zhu J."/>
            <person name="Ruan X."/>
            <person name="Zhao L."/>
            <person name="Wei J."/>
            <person name="Que T."/>
            <person name="Du C."/>
            <person name="Cheng J."/>
            <person name="Dai P."/>
            <person name="Han X."/>
            <person name="Huang E."/>
            <person name="Gao Y."/>
            <person name="Liu J."/>
            <person name="Shao H."/>
            <person name="Ye R."/>
            <person name="Li L."/>
            <person name="Wei W."/>
            <person name="Wang X."/>
            <person name="Wang C."/>
            <person name="Yang T."/>
            <person name="Huo Q."/>
            <person name="Li W."/>
            <person name="Guo W."/>
            <person name="Chen H."/>
            <person name="Zhou L."/>
            <person name="Ni X."/>
            <person name="Tian J."/>
            <person name="Zhou Y."/>
            <person name="Sheng Y."/>
            <person name="Liu T."/>
            <person name="Pan Y."/>
            <person name="Xia L."/>
            <person name="Li J."/>
            <person name="Zhao F."/>
            <person name="Cao W."/>
        </authorList>
    </citation>
    <scope>NUCLEOTIDE SEQUENCE</scope>
    <source>
        <strain evidence="1">Hyas-2018</strain>
    </source>
</reference>
<name>A0ACB7T1G0_HYAAI</name>
<gene>
    <name evidence="1" type="ORF">HPB50_005917</name>
</gene>
<sequence>MSLQQKSTLQLYRTYKETIAPESLYDNSGGSGLLFEARALRTLTYRSHFDPSIDSTLCRACGAEQETVEHLVLQCQKLSPRPPEVTTLPQALALTDRNAKFVATTKARLQQWWKWCQK</sequence>
<comment type="caution">
    <text evidence="1">The sequence shown here is derived from an EMBL/GenBank/DDBJ whole genome shotgun (WGS) entry which is preliminary data.</text>
</comment>
<proteinExistence type="predicted"/>
<accession>A0ACB7T1G0</accession>